<dbReference type="Proteomes" id="UP000295765">
    <property type="component" value="Unassembled WGS sequence"/>
</dbReference>
<organism evidence="2 3">
    <name type="scientific">Plasticicumulans lactativorans</name>
    <dbReference type="NCBI Taxonomy" id="1133106"/>
    <lineage>
        <taxon>Bacteria</taxon>
        <taxon>Pseudomonadati</taxon>
        <taxon>Pseudomonadota</taxon>
        <taxon>Gammaproteobacteria</taxon>
        <taxon>Candidatus Competibacteraceae</taxon>
        <taxon>Plasticicumulans</taxon>
    </lineage>
</organism>
<evidence type="ECO:0000256" key="1">
    <source>
        <dbReference type="SAM" id="SignalP"/>
    </source>
</evidence>
<gene>
    <name evidence="2" type="ORF">EV699_10247</name>
</gene>
<reference evidence="2 3" key="1">
    <citation type="submission" date="2019-03" db="EMBL/GenBank/DDBJ databases">
        <title>Genomic Encyclopedia of Type Strains, Phase IV (KMG-IV): sequencing the most valuable type-strain genomes for metagenomic binning, comparative biology and taxonomic classification.</title>
        <authorList>
            <person name="Goeker M."/>
        </authorList>
    </citation>
    <scope>NUCLEOTIDE SEQUENCE [LARGE SCALE GENOMIC DNA]</scope>
    <source>
        <strain evidence="2 3">DSM 25287</strain>
    </source>
</reference>
<evidence type="ECO:0008006" key="4">
    <source>
        <dbReference type="Google" id="ProtNLM"/>
    </source>
</evidence>
<proteinExistence type="predicted"/>
<feature type="signal peptide" evidence="1">
    <location>
        <begin position="1"/>
        <end position="24"/>
    </location>
</feature>
<dbReference type="OrthoDB" id="117166at2"/>
<comment type="caution">
    <text evidence="2">The sequence shown here is derived from an EMBL/GenBank/DDBJ whole genome shotgun (WGS) entry which is preliminary data.</text>
</comment>
<accession>A0A4R2L788</accession>
<dbReference type="AlphaFoldDB" id="A0A4R2L788"/>
<dbReference type="PROSITE" id="PS51257">
    <property type="entry name" value="PROKAR_LIPOPROTEIN"/>
    <property type="match status" value="1"/>
</dbReference>
<dbReference type="EMBL" id="SLWY01000002">
    <property type="protein sequence ID" value="TCO83349.1"/>
    <property type="molecule type" value="Genomic_DNA"/>
</dbReference>
<dbReference type="RefSeq" id="WP_132538207.1">
    <property type="nucleotide sequence ID" value="NZ_SLWY01000002.1"/>
</dbReference>
<evidence type="ECO:0000313" key="2">
    <source>
        <dbReference type="EMBL" id="TCO83349.1"/>
    </source>
</evidence>
<feature type="chain" id="PRO_5020677742" description="Lipid-binding SYLF domain-containing protein" evidence="1">
    <location>
        <begin position="25"/>
        <end position="201"/>
    </location>
</feature>
<name>A0A4R2L788_9GAMM</name>
<sequence>MTHRHLTLALLAATLLTGCMNDSAMTSAVEGGAKLTPAQREAGRQELLALRDHTLADLYKAKPETRQEIGKSVGYAVIGAEGLNVVLLVGAQGQGVIVDKRTGKETFIRMLRAGTGPGLGYMRYRNVLVFKNAEVLDQFLQLGVDVGAQGNAVVKPGGAGSSADAMLSFTPYLSIYNLTDSGVNVQANWGGTKYLLDPDLN</sequence>
<evidence type="ECO:0000313" key="3">
    <source>
        <dbReference type="Proteomes" id="UP000295765"/>
    </source>
</evidence>
<keyword evidence="1" id="KW-0732">Signal</keyword>
<protein>
    <recommendedName>
        <fullName evidence="4">Lipid-binding SYLF domain-containing protein</fullName>
    </recommendedName>
</protein>
<keyword evidence="3" id="KW-1185">Reference proteome</keyword>